<organism evidence="1">
    <name type="scientific">Xanthomonas campestris pv. glycines</name>
    <dbReference type="NCBI Taxonomy" id="473421"/>
    <lineage>
        <taxon>Bacteria</taxon>
        <taxon>Pseudomonadati</taxon>
        <taxon>Pseudomonadota</taxon>
        <taxon>Gammaproteobacteria</taxon>
        <taxon>Lysobacterales</taxon>
        <taxon>Lysobacteraceae</taxon>
        <taxon>Xanthomonas</taxon>
    </lineage>
</organism>
<dbReference type="RefSeq" id="WP_012477465.1">
    <property type="nucleotide sequence ID" value="NC_010876.1"/>
</dbReference>
<protein>
    <recommendedName>
        <fullName evidence="2">EexN family lipoprotein</fullName>
    </recommendedName>
</protein>
<keyword evidence="1" id="KW-0614">Plasmid</keyword>
<dbReference type="InterPro" id="IPR047937">
    <property type="entry name" value="Eex_IncN-like"/>
</dbReference>
<geneLocation type="plasmid" evidence="1">
    <name>pXAG81</name>
</geneLocation>
<accession>Q32X88</accession>
<sequence length="78" mass="8756">MKKIITIVLFAALGGCSQEPERSFEYYSQHRDEAEIKAKACSEMPEAQSAADGNCTRARKAIFVARPSEPQKWHSVVR</sequence>
<dbReference type="NCBIfam" id="NF033894">
    <property type="entry name" value="Eex_IncN"/>
    <property type="match status" value="1"/>
</dbReference>
<reference evidence="1" key="1">
    <citation type="submission" date="2004-10" db="EMBL/GenBank/DDBJ databases">
        <authorList>
            <person name="Kim J.-G."/>
            <person name="Choi S."/>
            <person name="Hwang I."/>
        </authorList>
    </citation>
    <scope>NUCLEOTIDE SEQUENCE</scope>
    <source>
        <strain evidence="1">8ra</strain>
        <plasmid evidence="1">pXAG81</plasmid>
    </source>
</reference>
<reference evidence="1" key="2">
    <citation type="journal article" date="2006" name="Plasmid">
        <title>Comparative analysis of three indigenous plasmids from Xanthomonas axonopodis pv. glycines.</title>
        <authorList>
            <person name="Kim J.G."/>
            <person name="Choi S."/>
            <person name="Oh J."/>
            <person name="Moon J.S."/>
            <person name="Hwang I."/>
        </authorList>
    </citation>
    <scope>NUCLEOTIDE SEQUENCE</scope>
    <source>
        <strain evidence="1">8ra</strain>
        <plasmid evidence="1">pXAG81</plasmid>
    </source>
</reference>
<name>Q32X88_XANCG</name>
<evidence type="ECO:0000313" key="1">
    <source>
        <dbReference type="EMBL" id="AAX12233.1"/>
    </source>
</evidence>
<dbReference type="AlphaFoldDB" id="Q32X88"/>
<evidence type="ECO:0008006" key="2">
    <source>
        <dbReference type="Google" id="ProtNLM"/>
    </source>
</evidence>
<dbReference type="EMBL" id="AY780632">
    <property type="protein sequence ID" value="AAX12233.1"/>
    <property type="molecule type" value="Genomic_DNA"/>
</dbReference>
<dbReference type="GeneID" id="39484077"/>
<proteinExistence type="predicted"/>
<dbReference type="PROSITE" id="PS51257">
    <property type="entry name" value="PROKAR_LIPOPROTEIN"/>
    <property type="match status" value="1"/>
</dbReference>